<comment type="caution">
    <text evidence="2">The sequence shown here is derived from an EMBL/GenBank/DDBJ whole genome shotgun (WGS) entry which is preliminary data.</text>
</comment>
<proteinExistence type="predicted"/>
<dbReference type="EMBL" id="CAAALY010057565">
    <property type="protein sequence ID" value="VEL22629.1"/>
    <property type="molecule type" value="Genomic_DNA"/>
</dbReference>
<organism evidence="2 3">
    <name type="scientific">Protopolystoma xenopodis</name>
    <dbReference type="NCBI Taxonomy" id="117903"/>
    <lineage>
        <taxon>Eukaryota</taxon>
        <taxon>Metazoa</taxon>
        <taxon>Spiralia</taxon>
        <taxon>Lophotrochozoa</taxon>
        <taxon>Platyhelminthes</taxon>
        <taxon>Monogenea</taxon>
        <taxon>Polyopisthocotylea</taxon>
        <taxon>Polystomatidea</taxon>
        <taxon>Polystomatidae</taxon>
        <taxon>Protopolystoma</taxon>
    </lineage>
</organism>
<protein>
    <recommendedName>
        <fullName evidence="4">Secreted protein</fullName>
    </recommendedName>
</protein>
<evidence type="ECO:0000256" key="1">
    <source>
        <dbReference type="SAM" id="SignalP"/>
    </source>
</evidence>
<evidence type="ECO:0000313" key="3">
    <source>
        <dbReference type="Proteomes" id="UP000784294"/>
    </source>
</evidence>
<evidence type="ECO:0000313" key="2">
    <source>
        <dbReference type="EMBL" id="VEL22629.1"/>
    </source>
</evidence>
<accession>A0A448WXC0</accession>
<gene>
    <name evidence="2" type="ORF">PXEA_LOCUS16069</name>
</gene>
<keyword evidence="1" id="KW-0732">Signal</keyword>
<dbReference type="Proteomes" id="UP000784294">
    <property type="component" value="Unassembled WGS sequence"/>
</dbReference>
<sequence length="177" mass="19345">MCLMLPNFAYFLILFKAALDRQASGTGWPSSELTLVSSDFSSSRVSLVASSAGHSSATSGELVLHLEGLSLPQRLPVLLDVHLTRRLLAQFTGHPPDVSGSPARTRLIASISTVPGPEAQPLLRMRLVAQSSRVTGGHVCRPAWCGGLRRSMRRRGMPWRLRPRMLQLSSITCIFIQ</sequence>
<feature type="signal peptide" evidence="1">
    <location>
        <begin position="1"/>
        <end position="25"/>
    </location>
</feature>
<evidence type="ECO:0008006" key="4">
    <source>
        <dbReference type="Google" id="ProtNLM"/>
    </source>
</evidence>
<dbReference type="AlphaFoldDB" id="A0A448WXC0"/>
<feature type="chain" id="PRO_5019164461" description="Secreted protein" evidence="1">
    <location>
        <begin position="26"/>
        <end position="177"/>
    </location>
</feature>
<reference evidence="2" key="1">
    <citation type="submission" date="2018-11" db="EMBL/GenBank/DDBJ databases">
        <authorList>
            <consortium name="Pathogen Informatics"/>
        </authorList>
    </citation>
    <scope>NUCLEOTIDE SEQUENCE</scope>
</reference>
<keyword evidence="3" id="KW-1185">Reference proteome</keyword>
<name>A0A448WXC0_9PLAT</name>